<accession>A0AAD4EYQ1</accession>
<dbReference type="Gene3D" id="3.40.50.300">
    <property type="entry name" value="P-loop containing nucleotide triphosphate hydrolases"/>
    <property type="match status" value="1"/>
</dbReference>
<evidence type="ECO:0000313" key="6">
    <source>
        <dbReference type="Proteomes" id="UP001197093"/>
    </source>
</evidence>
<dbReference type="SUPFAM" id="SSF53167">
    <property type="entry name" value="Purine and uridine phosphorylases"/>
    <property type="match status" value="1"/>
</dbReference>
<dbReference type="InterPro" id="IPR027417">
    <property type="entry name" value="P-loop_NTPase"/>
</dbReference>
<dbReference type="InterPro" id="IPR053137">
    <property type="entry name" value="NLR-like"/>
</dbReference>
<feature type="domain" description="Nucleoside phosphorylase" evidence="3">
    <location>
        <begin position="152"/>
        <end position="223"/>
    </location>
</feature>
<evidence type="ECO:0000259" key="4">
    <source>
        <dbReference type="Pfam" id="PF24883"/>
    </source>
</evidence>
<protein>
    <submittedName>
        <fullName evidence="5">Uncharacterized protein</fullName>
    </submittedName>
</protein>
<keyword evidence="1" id="KW-0677">Repeat</keyword>
<dbReference type="Gene3D" id="3.40.50.1580">
    <property type="entry name" value="Nucleoside phosphorylase domain"/>
    <property type="match status" value="1"/>
</dbReference>
<evidence type="ECO:0000313" key="5">
    <source>
        <dbReference type="EMBL" id="KAG7288157.1"/>
    </source>
</evidence>
<dbReference type="Pfam" id="PF24883">
    <property type="entry name" value="NPHP3_N"/>
    <property type="match status" value="1"/>
</dbReference>
<reference evidence="5" key="1">
    <citation type="submission" date="2023-02" db="EMBL/GenBank/DDBJ databases">
        <authorList>
            <person name="Palmer J.M."/>
        </authorList>
    </citation>
    <scope>NUCLEOTIDE SEQUENCE</scope>
    <source>
        <strain evidence="5">FW57</strain>
    </source>
</reference>
<dbReference type="InterPro" id="IPR000845">
    <property type="entry name" value="Nucleoside_phosphorylase_d"/>
</dbReference>
<dbReference type="PROSITE" id="PS50088">
    <property type="entry name" value="ANK_REPEAT"/>
    <property type="match status" value="2"/>
</dbReference>
<feature type="repeat" description="ANK" evidence="2">
    <location>
        <begin position="468"/>
        <end position="500"/>
    </location>
</feature>
<dbReference type="Pfam" id="PF01048">
    <property type="entry name" value="PNP_UDP_1"/>
    <property type="match status" value="1"/>
</dbReference>
<feature type="repeat" description="ANK" evidence="2">
    <location>
        <begin position="435"/>
        <end position="467"/>
    </location>
</feature>
<organism evidence="5 6">
    <name type="scientific">Staphylotrichum longicolle</name>
    <dbReference type="NCBI Taxonomy" id="669026"/>
    <lineage>
        <taxon>Eukaryota</taxon>
        <taxon>Fungi</taxon>
        <taxon>Dikarya</taxon>
        <taxon>Ascomycota</taxon>
        <taxon>Pezizomycotina</taxon>
        <taxon>Sordariomycetes</taxon>
        <taxon>Sordariomycetidae</taxon>
        <taxon>Sordariales</taxon>
        <taxon>Chaetomiaceae</taxon>
        <taxon>Staphylotrichum</taxon>
    </lineage>
</organism>
<dbReference type="Gene3D" id="1.25.40.20">
    <property type="entry name" value="Ankyrin repeat-containing domain"/>
    <property type="match status" value="1"/>
</dbReference>
<keyword evidence="2" id="KW-0040">ANK repeat</keyword>
<dbReference type="SMART" id="SM00248">
    <property type="entry name" value="ANK"/>
    <property type="match status" value="2"/>
</dbReference>
<evidence type="ECO:0000259" key="3">
    <source>
        <dbReference type="Pfam" id="PF01048"/>
    </source>
</evidence>
<proteinExistence type="predicted"/>
<dbReference type="AlphaFoldDB" id="A0AAD4EYQ1"/>
<dbReference type="InterPro" id="IPR035994">
    <property type="entry name" value="Nucleoside_phosphorylase_sf"/>
</dbReference>
<name>A0AAD4EYQ1_9PEZI</name>
<dbReference type="Proteomes" id="UP001197093">
    <property type="component" value="Unassembled WGS sequence"/>
</dbReference>
<sequence length="535" mass="59078">MAQKTLDSPDHYTVGWIAALPIERAAATALLDEVHGKPPDEGIDIRLGDVVVSQPDGNTGGVVQYDLVKAKSDGEREPKGFLNMPPAVLLNALSNLQANHEMEEPLMNEFLSKMLTDKPRMARAGYGYIHQGFEHDQLFNEECDTVPRPARNSTDPVVHYGIIASGNTLVKDAAERDRIAKHVGGRCLCVEMEAAGLMNHFPCLVVRGISDYADSHKNDRWQRYASATAAAFGKELLSHVPVSDLQQTRRAVELLESILSATILDHLDEARLDSVVCLEFFFDFSDKNKQHLDDLLRSLAFQLYLQCSDARERLDALFTRCNIGQTQPTTAALSCTIQEMMQRSSKVLIVLDALDESVTRTELLGWMRTLASPDLTHVHVVATSRREQELESGLSAWIGEDDRVPLEKDPVNEDIRSFRWAALDPWEDYIDSHPNEVSPLYMASLNGLNVTVQTLLQRGAEVNASSGFHGNALLAASYRGHSEVVQVLLENGAEVDSESLEYARSNGHTEIFQMLARVATGGDAQEGGLEGDDSN</sequence>
<gene>
    <name evidence="5" type="ORF">NEMBOFW57_007682</name>
</gene>
<comment type="caution">
    <text evidence="5">The sequence shown here is derived from an EMBL/GenBank/DDBJ whole genome shotgun (WGS) entry which is preliminary data.</text>
</comment>
<dbReference type="InterPro" id="IPR002110">
    <property type="entry name" value="Ankyrin_rpt"/>
</dbReference>
<dbReference type="InterPro" id="IPR056884">
    <property type="entry name" value="NPHP3-like_N"/>
</dbReference>
<dbReference type="EMBL" id="JAHCVI010000003">
    <property type="protein sequence ID" value="KAG7288157.1"/>
    <property type="molecule type" value="Genomic_DNA"/>
</dbReference>
<evidence type="ECO:0000256" key="2">
    <source>
        <dbReference type="PROSITE-ProRule" id="PRU00023"/>
    </source>
</evidence>
<dbReference type="SUPFAM" id="SSF48403">
    <property type="entry name" value="Ankyrin repeat"/>
    <property type="match status" value="1"/>
</dbReference>
<evidence type="ECO:0000256" key="1">
    <source>
        <dbReference type="ARBA" id="ARBA00022737"/>
    </source>
</evidence>
<dbReference type="GO" id="GO:0003824">
    <property type="term" value="F:catalytic activity"/>
    <property type="evidence" value="ECO:0007669"/>
    <property type="project" value="InterPro"/>
</dbReference>
<dbReference type="InterPro" id="IPR036770">
    <property type="entry name" value="Ankyrin_rpt-contain_sf"/>
</dbReference>
<keyword evidence="6" id="KW-1185">Reference proteome</keyword>
<feature type="domain" description="Nephrocystin 3-like N-terminal" evidence="4">
    <location>
        <begin position="257"/>
        <end position="385"/>
    </location>
</feature>
<dbReference type="PANTHER" id="PTHR46082">
    <property type="entry name" value="ATP/GTP-BINDING PROTEIN-RELATED"/>
    <property type="match status" value="1"/>
</dbReference>
<dbReference type="PANTHER" id="PTHR46082:SF11">
    <property type="entry name" value="AAA+ ATPASE DOMAIN-CONTAINING PROTEIN-RELATED"/>
    <property type="match status" value="1"/>
</dbReference>
<dbReference type="PROSITE" id="PS50297">
    <property type="entry name" value="ANK_REP_REGION"/>
    <property type="match status" value="2"/>
</dbReference>
<dbReference type="GO" id="GO:0009116">
    <property type="term" value="P:nucleoside metabolic process"/>
    <property type="evidence" value="ECO:0007669"/>
    <property type="project" value="InterPro"/>
</dbReference>
<dbReference type="Pfam" id="PF12796">
    <property type="entry name" value="Ank_2"/>
    <property type="match status" value="1"/>
</dbReference>